<comment type="caution">
    <text evidence="1">The sequence shown here is derived from an EMBL/GenBank/DDBJ whole genome shotgun (WGS) entry which is preliminary data.</text>
</comment>
<keyword evidence="1" id="KW-0808">Transferase</keyword>
<gene>
    <name evidence="1" type="ORF">Tci_898982</name>
</gene>
<dbReference type="InterPro" id="IPR032567">
    <property type="entry name" value="RTL1-rel"/>
</dbReference>
<keyword evidence="1" id="KW-0548">Nucleotidyltransferase</keyword>
<keyword evidence="1" id="KW-0695">RNA-directed DNA polymerase</keyword>
<dbReference type="Gene3D" id="2.40.70.10">
    <property type="entry name" value="Acid Proteases"/>
    <property type="match status" value="1"/>
</dbReference>
<proteinExistence type="predicted"/>
<dbReference type="GO" id="GO:0003964">
    <property type="term" value="F:RNA-directed DNA polymerase activity"/>
    <property type="evidence" value="ECO:0007669"/>
    <property type="project" value="UniProtKB-KW"/>
</dbReference>
<protein>
    <submittedName>
        <fullName evidence="1">Reverse transcriptase domain-containing protein</fullName>
    </submittedName>
</protein>
<name>A0A699UYU7_TANCI</name>
<dbReference type="Pfam" id="PF08284">
    <property type="entry name" value="RVP_2"/>
    <property type="match status" value="1"/>
</dbReference>
<organism evidence="1">
    <name type="scientific">Tanacetum cinerariifolium</name>
    <name type="common">Dalmatian daisy</name>
    <name type="synonym">Chrysanthemum cinerariifolium</name>
    <dbReference type="NCBI Taxonomy" id="118510"/>
    <lineage>
        <taxon>Eukaryota</taxon>
        <taxon>Viridiplantae</taxon>
        <taxon>Streptophyta</taxon>
        <taxon>Embryophyta</taxon>
        <taxon>Tracheophyta</taxon>
        <taxon>Spermatophyta</taxon>
        <taxon>Magnoliopsida</taxon>
        <taxon>eudicotyledons</taxon>
        <taxon>Gunneridae</taxon>
        <taxon>Pentapetalae</taxon>
        <taxon>asterids</taxon>
        <taxon>campanulids</taxon>
        <taxon>Asterales</taxon>
        <taxon>Asteraceae</taxon>
        <taxon>Asteroideae</taxon>
        <taxon>Anthemideae</taxon>
        <taxon>Anthemidinae</taxon>
        <taxon>Tanacetum</taxon>
    </lineage>
</organism>
<evidence type="ECO:0000313" key="1">
    <source>
        <dbReference type="EMBL" id="GFD27013.1"/>
    </source>
</evidence>
<dbReference type="AlphaFoldDB" id="A0A699UYU7"/>
<dbReference type="PANTHER" id="PTHR15503">
    <property type="entry name" value="LDOC1 RELATED"/>
    <property type="match status" value="1"/>
</dbReference>
<dbReference type="InterPro" id="IPR021109">
    <property type="entry name" value="Peptidase_aspartic_dom_sf"/>
</dbReference>
<accession>A0A699UYU7</accession>
<reference evidence="1" key="1">
    <citation type="journal article" date="2019" name="Sci. Rep.">
        <title>Draft genome of Tanacetum cinerariifolium, the natural source of mosquito coil.</title>
        <authorList>
            <person name="Yamashiro T."/>
            <person name="Shiraishi A."/>
            <person name="Satake H."/>
            <person name="Nakayama K."/>
        </authorList>
    </citation>
    <scope>NUCLEOTIDE SEQUENCE</scope>
</reference>
<sequence>IEPSELGFRYEIEIASGQLVEIDKVIKGCKLEIEGRVFDIDLIPFVHKSFDVIIGLPSLREIKFRIELIPGAVPIAKSPYRLAPSELEELSGQLKKL</sequence>
<feature type="non-terminal residue" evidence="1">
    <location>
        <position position="1"/>
    </location>
</feature>
<dbReference type="PANTHER" id="PTHR15503:SF45">
    <property type="entry name" value="RNA-DIRECTED DNA POLYMERASE HOMOLOG"/>
    <property type="match status" value="1"/>
</dbReference>
<dbReference type="EMBL" id="BKCJ011373480">
    <property type="protein sequence ID" value="GFD27013.1"/>
    <property type="molecule type" value="Genomic_DNA"/>
</dbReference>